<dbReference type="InterPro" id="IPR000873">
    <property type="entry name" value="AMP-dep_synth/lig_dom"/>
</dbReference>
<dbReference type="EMBL" id="PDJZ01000005">
    <property type="protein sequence ID" value="RXJ84379.1"/>
    <property type="molecule type" value="Genomic_DNA"/>
</dbReference>
<accession>A0A4Q0ZDM2</accession>
<dbReference type="PANTHER" id="PTHR45527">
    <property type="entry name" value="NONRIBOSOMAL PEPTIDE SYNTHETASE"/>
    <property type="match status" value="1"/>
</dbReference>
<dbReference type="AlphaFoldDB" id="A0A4Q0ZDM2"/>
<dbReference type="Proteomes" id="UP000290870">
    <property type="component" value="Unassembled WGS sequence"/>
</dbReference>
<dbReference type="GO" id="GO:0016874">
    <property type="term" value="F:ligase activity"/>
    <property type="evidence" value="ECO:0007669"/>
    <property type="project" value="UniProtKB-KW"/>
</dbReference>
<dbReference type="InterPro" id="IPR045851">
    <property type="entry name" value="AMP-bd_C_sf"/>
</dbReference>
<dbReference type="InterPro" id="IPR042099">
    <property type="entry name" value="ANL_N_sf"/>
</dbReference>
<comment type="caution">
    <text evidence="2">The sequence shown here is derived from an EMBL/GenBank/DDBJ whole genome shotgun (WGS) entry which is preliminary data.</text>
</comment>
<dbReference type="PANTHER" id="PTHR45527:SF1">
    <property type="entry name" value="FATTY ACID SYNTHASE"/>
    <property type="match status" value="1"/>
</dbReference>
<proteinExistence type="predicted"/>
<evidence type="ECO:0000259" key="1">
    <source>
        <dbReference type="Pfam" id="PF00501"/>
    </source>
</evidence>
<organism evidence="2 3">
    <name type="scientific">Arcobacter cloacae</name>
    <dbReference type="NCBI Taxonomy" id="1054034"/>
    <lineage>
        <taxon>Bacteria</taxon>
        <taxon>Pseudomonadati</taxon>
        <taxon>Campylobacterota</taxon>
        <taxon>Epsilonproteobacteria</taxon>
        <taxon>Campylobacterales</taxon>
        <taxon>Arcobacteraceae</taxon>
        <taxon>Arcobacter</taxon>
    </lineage>
</organism>
<name>A0A4Q0ZDM2_9BACT</name>
<dbReference type="GO" id="GO:0005737">
    <property type="term" value="C:cytoplasm"/>
    <property type="evidence" value="ECO:0007669"/>
    <property type="project" value="TreeGrafter"/>
</dbReference>
<dbReference type="GO" id="GO:0043041">
    <property type="term" value="P:amino acid activation for nonribosomal peptide biosynthetic process"/>
    <property type="evidence" value="ECO:0007669"/>
    <property type="project" value="TreeGrafter"/>
</dbReference>
<sequence>MNTLVLKYLEESCKNFKNKVAFIDEDNSITFEQIKHKALSISDEIITRLGYTNNKGILIFLPKNIDSIASMFGIVYSGNFYTPTNVDFPSKKIESILEALNPSLIITDTQNKNKLINLGISDKQIICLDLIDFSKSINSLKNNINSAIDTDIVYTYFTSGSTGTPKGVTINHKNIIDYIDWACDKFPIDETTIFGNQSALYFDITTQDIYATLKKAATMVIIPEKLFAFPIKAVEFIKEKNINFLYWVPSAYINLVNFKSLESISLDKIKSIMFGGEVMPVKHLNYLKDKLPNLNFIANVYGPTEATVNSTYYIIDRDFKEEESLPLGHVIENKRILILDENDRLITEQNKMGEICILGTSLSSGYYKNPEKTKESFVQNPLHSDYIDIMYRTGDLAIYNENNLLIFCGRKDNQIKHLGYRIELGEIETAALSLKEIDNCMSFYDSAKRNIVLLYVSNNEDFDSKKLKLALTNILPKYMVPTKYYQLEELPINTNGKIDRMLLKKQYS</sequence>
<evidence type="ECO:0000313" key="2">
    <source>
        <dbReference type="EMBL" id="RXJ84379.1"/>
    </source>
</evidence>
<protein>
    <submittedName>
        <fullName evidence="2">D-alanine--poly(Phosphoribitol) ligase</fullName>
    </submittedName>
</protein>
<dbReference type="GO" id="GO:0044550">
    <property type="term" value="P:secondary metabolite biosynthetic process"/>
    <property type="evidence" value="ECO:0007669"/>
    <property type="project" value="TreeGrafter"/>
</dbReference>
<dbReference type="OrthoDB" id="9765680at2"/>
<dbReference type="Gene3D" id="3.40.50.12780">
    <property type="entry name" value="N-terminal domain of ligase-like"/>
    <property type="match status" value="1"/>
</dbReference>
<evidence type="ECO:0000313" key="3">
    <source>
        <dbReference type="Proteomes" id="UP000290870"/>
    </source>
</evidence>
<dbReference type="Gene3D" id="3.30.300.30">
    <property type="match status" value="1"/>
</dbReference>
<gene>
    <name evidence="2" type="ORF">CRU90_05785</name>
</gene>
<dbReference type="RefSeq" id="WP_128986335.1">
    <property type="nucleotide sequence ID" value="NZ_PDJZ01000005.1"/>
</dbReference>
<dbReference type="Pfam" id="PF00501">
    <property type="entry name" value="AMP-binding"/>
    <property type="match status" value="1"/>
</dbReference>
<keyword evidence="2" id="KW-0436">Ligase</keyword>
<feature type="domain" description="AMP-dependent synthetase/ligase" evidence="1">
    <location>
        <begin position="9"/>
        <end position="367"/>
    </location>
</feature>
<dbReference type="GO" id="GO:0031177">
    <property type="term" value="F:phosphopantetheine binding"/>
    <property type="evidence" value="ECO:0007669"/>
    <property type="project" value="TreeGrafter"/>
</dbReference>
<reference evidence="2 3" key="1">
    <citation type="submission" date="2017-10" db="EMBL/GenBank/DDBJ databases">
        <title>Genomics of the genus Arcobacter.</title>
        <authorList>
            <person name="Perez-Cataluna A."/>
            <person name="Figueras M.J."/>
        </authorList>
    </citation>
    <scope>NUCLEOTIDE SEQUENCE [LARGE SCALE GENOMIC DNA]</scope>
    <source>
        <strain evidence="2 3">F26</strain>
    </source>
</reference>
<dbReference type="SUPFAM" id="SSF56801">
    <property type="entry name" value="Acetyl-CoA synthetase-like"/>
    <property type="match status" value="1"/>
</dbReference>